<name>A0A920CY87_9BACL</name>
<proteinExistence type="predicted"/>
<evidence type="ECO:0000313" key="1">
    <source>
        <dbReference type="EMBL" id="GIP15804.1"/>
    </source>
</evidence>
<dbReference type="AlphaFoldDB" id="A0A920CY87"/>
<comment type="caution">
    <text evidence="1">The sequence shown here is derived from an EMBL/GenBank/DDBJ whole genome shotgun (WGS) entry which is preliminary data.</text>
</comment>
<protein>
    <recommendedName>
        <fullName evidence="3">YtkA-like domain-containing protein</fullName>
    </recommendedName>
</protein>
<accession>A0A920CY87</accession>
<organism evidence="1 2">
    <name type="scientific">Paenibacillus montaniterrae</name>
    <dbReference type="NCBI Taxonomy" id="429341"/>
    <lineage>
        <taxon>Bacteria</taxon>
        <taxon>Bacillati</taxon>
        <taxon>Bacillota</taxon>
        <taxon>Bacilli</taxon>
        <taxon>Bacillales</taxon>
        <taxon>Paenibacillaceae</taxon>
        <taxon>Paenibacillus</taxon>
    </lineage>
</organism>
<keyword evidence="2" id="KW-1185">Reference proteome</keyword>
<reference evidence="1" key="1">
    <citation type="submission" date="2021-03" db="EMBL/GenBank/DDBJ databases">
        <title>Antimicrobial resistance genes in bacteria isolated from Japanese honey, and their potential for conferring macrolide and lincosamide resistance in the American foulbrood pathogen Paenibacillus larvae.</title>
        <authorList>
            <person name="Okamoto M."/>
            <person name="Kumagai M."/>
            <person name="Kanamori H."/>
            <person name="Takamatsu D."/>
        </authorList>
    </citation>
    <scope>NUCLEOTIDE SEQUENCE</scope>
    <source>
        <strain evidence="1">J40TS1</strain>
    </source>
</reference>
<sequence>MLFVLVLISGCGKEAASQPFELDIPPEVNAKLETIPNEPVAGESAVVRVLLLDEIEPKDGMRIELRNNDRATRLYDAKEKMIDGSLAYEIEAIFETSGENLVTYHFNADNYHIMSSFTVEVK</sequence>
<evidence type="ECO:0000313" key="2">
    <source>
        <dbReference type="Proteomes" id="UP000683139"/>
    </source>
</evidence>
<dbReference type="Proteomes" id="UP000683139">
    <property type="component" value="Unassembled WGS sequence"/>
</dbReference>
<evidence type="ECO:0008006" key="3">
    <source>
        <dbReference type="Google" id="ProtNLM"/>
    </source>
</evidence>
<dbReference type="EMBL" id="BOSE01000002">
    <property type="protein sequence ID" value="GIP15804.1"/>
    <property type="molecule type" value="Genomic_DNA"/>
</dbReference>
<gene>
    <name evidence="1" type="ORF">J40TS1_14460</name>
</gene>